<reference evidence="2 3" key="3">
    <citation type="submission" date="2019-03" db="EMBL/GenBank/DDBJ databases">
        <title>An improved genome assembly of the fluke Schistosoma japonicum.</title>
        <authorList>
            <person name="Hu W."/>
            <person name="Luo F."/>
            <person name="Yin M."/>
            <person name="Mo X."/>
            <person name="Sun C."/>
            <person name="Wu Q."/>
            <person name="Zhu B."/>
            <person name="Xiang M."/>
            <person name="Wang J."/>
            <person name="Wang Y."/>
            <person name="Zhang T."/>
            <person name="Xu B."/>
            <person name="Zheng H."/>
            <person name="Feng Z."/>
        </authorList>
    </citation>
    <scope>NUCLEOTIDE SEQUENCE [LARGE SCALE GENOMIC DNA]</scope>
    <source>
        <strain evidence="2">HuSjv2</strain>
        <tissue evidence="2">Worms</tissue>
    </source>
</reference>
<dbReference type="EMBL" id="SKCS01000055">
    <property type="protein sequence ID" value="TNN19148.1"/>
    <property type="molecule type" value="Genomic_DNA"/>
</dbReference>
<evidence type="ECO:0000313" key="1">
    <source>
        <dbReference type="EMBL" id="CAX82412.1"/>
    </source>
</evidence>
<dbReference type="AlphaFoldDB" id="C7TXT6"/>
<proteinExistence type="evidence at transcript level"/>
<organism evidence="1">
    <name type="scientific">Schistosoma japonicum</name>
    <name type="common">Blood fluke</name>
    <dbReference type="NCBI Taxonomy" id="6182"/>
    <lineage>
        <taxon>Eukaryota</taxon>
        <taxon>Metazoa</taxon>
        <taxon>Spiralia</taxon>
        <taxon>Lophotrochozoa</taxon>
        <taxon>Platyhelminthes</taxon>
        <taxon>Trematoda</taxon>
        <taxon>Digenea</taxon>
        <taxon>Strigeidida</taxon>
        <taxon>Schistosomatoidea</taxon>
        <taxon>Schistosomatidae</taxon>
        <taxon>Schistosoma</taxon>
    </lineage>
</organism>
<dbReference type="Proteomes" id="UP000311919">
    <property type="component" value="Unassembled WGS sequence"/>
</dbReference>
<dbReference type="STRING" id="6182.C7TXT6"/>
<keyword evidence="3" id="KW-1185">Reference proteome</keyword>
<evidence type="ECO:0000313" key="2">
    <source>
        <dbReference type="EMBL" id="TNN19148.1"/>
    </source>
</evidence>
<dbReference type="EMBL" id="FN326688">
    <property type="protein sequence ID" value="CAX82412.1"/>
    <property type="molecule type" value="mRNA"/>
</dbReference>
<evidence type="ECO:0000313" key="3">
    <source>
        <dbReference type="Proteomes" id="UP000311919"/>
    </source>
</evidence>
<reference evidence="1" key="1">
    <citation type="journal article" date="2009" name="Nature">
        <title>The Schistosoma japonicum genome reveals features of host-parasite interplay.</title>
        <authorList>
            <person name="Liu F."/>
            <person name="Zhou Y."/>
            <person name="Wang Z.Q."/>
            <person name="Lu G."/>
            <person name="Zheng H."/>
            <person name="Brindley P.J."/>
            <person name="McManus D.P."/>
            <person name="Blair D."/>
            <person name="Zhang Q.H."/>
            <person name="Zhong Y."/>
            <person name="Wang S."/>
            <person name="Han Z.G."/>
            <person name="Chen Z."/>
        </authorList>
    </citation>
    <scope>NUCLEOTIDE SEQUENCE</scope>
    <source>
        <strain evidence="1">Anhui</strain>
    </source>
</reference>
<reference evidence="1" key="2">
    <citation type="submission" date="2009-03" db="EMBL/GenBank/DDBJ databases">
        <authorList>
            <person name="Gang L."/>
        </authorList>
    </citation>
    <scope>NUCLEOTIDE SEQUENCE</scope>
    <source>
        <strain evidence="1">Anhui</strain>
    </source>
</reference>
<dbReference type="OrthoDB" id="72772at2759"/>
<name>C7TXT6_SCHJA</name>
<accession>C7TXT6</accession>
<gene>
    <name evidence="2" type="ORF">EWB00_009376</name>
</gene>
<protein>
    <submittedName>
        <fullName evidence="1">Clathrin light chain,domain-containing protein</fullName>
    </submittedName>
</protein>
<sequence length="484" mass="55568">MSPVILRLRHLRAVYGKNFSVFDDGSTPTPLGITFALSSVNQDNIGYYYISNVASDLQNPEWDPVEMHRIPKHYSSSKAVLFTFFLAHEESNSILFEILVNFSGLVLADLEMRESLCVSDLKDQVYFQMGSHIYAVREYFNHSFVYPQLCPKSSSRHVPKLSYNLTTLQKFLVNMEASKVQLKRINYMQTLANGLQSSLRSLFSQGGTTEKIAVAINSVKRRTETVKCSISLARGKIRILESKRFFLEQESSKLDENRAKIANRLEILKQSLLDGYNELHKTRYTLFIRTLHLLNEVYGLFIDDLIGPVYIKQEINANDITNSATIENDHSADNFPNDYLYINDSLSFPLDGIELSSNKNTLSHSTHYIDYGMDTYTSPICFTYIAHLFTLIAAILDQPIIYPKVFAEHYPKLKLLDIFTRDLSQSDRCLAICILNRNIFSLGLRFNLCLTPKKHALYNLKFLFEHFQNNLLTKINQCEIADFV</sequence>